<evidence type="ECO:0000313" key="1">
    <source>
        <dbReference type="EMBL" id="QJA44344.1"/>
    </source>
</evidence>
<accession>A0A6H1Z9W3</accession>
<gene>
    <name evidence="1" type="ORF">TM448A00093_0074</name>
</gene>
<organism evidence="1">
    <name type="scientific">viral metagenome</name>
    <dbReference type="NCBI Taxonomy" id="1070528"/>
    <lineage>
        <taxon>unclassified sequences</taxon>
        <taxon>metagenomes</taxon>
        <taxon>organismal metagenomes</taxon>
    </lineage>
</organism>
<sequence>MRKEKYCSVKKKECKFVTEYSQGKHCQMQAFKVGMPSLLKEMKKCPLEEG</sequence>
<name>A0A6H1Z9W3_9ZZZZ</name>
<dbReference type="AlphaFoldDB" id="A0A6H1Z9W3"/>
<protein>
    <submittedName>
        <fullName evidence="1">Uncharacterized protein</fullName>
    </submittedName>
</protein>
<dbReference type="EMBL" id="MT143975">
    <property type="protein sequence ID" value="QJA44344.1"/>
    <property type="molecule type" value="Genomic_DNA"/>
</dbReference>
<reference evidence="1" key="1">
    <citation type="submission" date="2020-03" db="EMBL/GenBank/DDBJ databases">
        <title>The deep terrestrial virosphere.</title>
        <authorList>
            <person name="Holmfeldt K."/>
            <person name="Nilsson E."/>
            <person name="Simone D."/>
            <person name="Lopez-Fernandez M."/>
            <person name="Wu X."/>
            <person name="de Brujin I."/>
            <person name="Lundin D."/>
            <person name="Andersson A."/>
            <person name="Bertilsson S."/>
            <person name="Dopson M."/>
        </authorList>
    </citation>
    <scope>NUCLEOTIDE SEQUENCE</scope>
    <source>
        <strain evidence="1">TM448A00093</strain>
    </source>
</reference>
<proteinExistence type="predicted"/>